<dbReference type="Proteomes" id="UP001433508">
    <property type="component" value="Unassembled WGS sequence"/>
</dbReference>
<comment type="caution">
    <text evidence="1">The sequence shown here is derived from an EMBL/GenBank/DDBJ whole genome shotgun (WGS) entry which is preliminary data.</text>
</comment>
<evidence type="ECO:0000313" key="2">
    <source>
        <dbReference type="Proteomes" id="UP001433508"/>
    </source>
</evidence>
<name>A0ACC3T812_LIPKO</name>
<proteinExistence type="predicted"/>
<protein>
    <submittedName>
        <fullName evidence="1">Uncharacterized protein</fullName>
    </submittedName>
</protein>
<sequence length="338" mass="37730">MDAIASGSSSNFRQSYSRARSTPCGTVLSDQSDVHHGNRFNGAVSNTTSSVDMSPSKVENAVSDFDTALDLLENNTPEQRLDLHMPYSRYLELEECWSEIKSARYISEDQKYPSLAYNSVAEIVTVITVPRDLYEGGASDLVRIILDGAQKYLFSHGADVNLIQRIRDAGAPHRKAAAPMPGAKRTAEGGQTMITIEVGFTENYAFLCEDKNFWILGQHVDICILVCIEESPKFRNPRTPSETFADVDVEVATTMQNVAAELREAFIEVWRTNRRGPADTPPKSLGLRIRDLVQQNYLADARIPDGGIVFDGDEYLGSLIRYLMRETARERYVDFISP</sequence>
<organism evidence="1 2">
    <name type="scientific">Lipomyces kononenkoae</name>
    <name type="common">Yeast</name>
    <dbReference type="NCBI Taxonomy" id="34357"/>
    <lineage>
        <taxon>Eukaryota</taxon>
        <taxon>Fungi</taxon>
        <taxon>Dikarya</taxon>
        <taxon>Ascomycota</taxon>
        <taxon>Saccharomycotina</taxon>
        <taxon>Lipomycetes</taxon>
        <taxon>Lipomycetales</taxon>
        <taxon>Lipomycetaceae</taxon>
        <taxon>Lipomyces</taxon>
    </lineage>
</organism>
<accession>A0ACC3T812</accession>
<gene>
    <name evidence="1" type="ORF">V1525DRAFT_424270</name>
</gene>
<dbReference type="EMBL" id="MU971343">
    <property type="protein sequence ID" value="KAK9239816.1"/>
    <property type="molecule type" value="Genomic_DNA"/>
</dbReference>
<reference evidence="2" key="1">
    <citation type="journal article" date="2024" name="Front. Bioeng. Biotechnol.">
        <title>Genome-scale model development and genomic sequencing of the oleaginous clade Lipomyces.</title>
        <authorList>
            <person name="Czajka J.J."/>
            <person name="Han Y."/>
            <person name="Kim J."/>
            <person name="Mondo S.J."/>
            <person name="Hofstad B.A."/>
            <person name="Robles A."/>
            <person name="Haridas S."/>
            <person name="Riley R."/>
            <person name="LaButti K."/>
            <person name="Pangilinan J."/>
            <person name="Andreopoulos W."/>
            <person name="Lipzen A."/>
            <person name="Yan J."/>
            <person name="Wang M."/>
            <person name="Ng V."/>
            <person name="Grigoriev I.V."/>
            <person name="Spatafora J.W."/>
            <person name="Magnuson J.K."/>
            <person name="Baker S.E."/>
            <person name="Pomraning K.R."/>
        </authorList>
    </citation>
    <scope>NUCLEOTIDE SEQUENCE [LARGE SCALE GENOMIC DNA]</scope>
    <source>
        <strain evidence="2">CBS 7786</strain>
    </source>
</reference>
<keyword evidence="2" id="KW-1185">Reference proteome</keyword>
<evidence type="ECO:0000313" key="1">
    <source>
        <dbReference type="EMBL" id="KAK9239816.1"/>
    </source>
</evidence>